<sequence length="101" mass="10862">MLLPRQSDQVLPAPTTPTSRPIGSSSPCSNNSHHAVPATRVLPAATTPVMLFQQHTVRDYSPPLQNWSFAPTGTMRPLPGFPSLFLDQTSVSAESGYFPAT</sequence>
<organism evidence="2 3">
    <name type="scientific">Pelobates cultripes</name>
    <name type="common">Western spadefoot toad</name>
    <dbReference type="NCBI Taxonomy" id="61616"/>
    <lineage>
        <taxon>Eukaryota</taxon>
        <taxon>Metazoa</taxon>
        <taxon>Chordata</taxon>
        <taxon>Craniata</taxon>
        <taxon>Vertebrata</taxon>
        <taxon>Euteleostomi</taxon>
        <taxon>Amphibia</taxon>
        <taxon>Batrachia</taxon>
        <taxon>Anura</taxon>
        <taxon>Pelobatoidea</taxon>
        <taxon>Pelobatidae</taxon>
        <taxon>Pelobates</taxon>
    </lineage>
</organism>
<dbReference type="Proteomes" id="UP001295444">
    <property type="component" value="Chromosome 01"/>
</dbReference>
<accession>A0AAD1R2N8</accession>
<feature type="region of interest" description="Disordered" evidence="1">
    <location>
        <begin position="1"/>
        <end position="40"/>
    </location>
</feature>
<dbReference type="AlphaFoldDB" id="A0AAD1R2N8"/>
<protein>
    <submittedName>
        <fullName evidence="2">Uncharacterized protein</fullName>
    </submittedName>
</protein>
<evidence type="ECO:0000256" key="1">
    <source>
        <dbReference type="SAM" id="MobiDB-lite"/>
    </source>
</evidence>
<reference evidence="2" key="1">
    <citation type="submission" date="2022-03" db="EMBL/GenBank/DDBJ databases">
        <authorList>
            <person name="Alioto T."/>
            <person name="Alioto T."/>
            <person name="Gomez Garrido J."/>
        </authorList>
    </citation>
    <scope>NUCLEOTIDE SEQUENCE</scope>
</reference>
<evidence type="ECO:0000313" key="3">
    <source>
        <dbReference type="Proteomes" id="UP001295444"/>
    </source>
</evidence>
<proteinExistence type="predicted"/>
<name>A0AAD1R2N8_PELCU</name>
<evidence type="ECO:0000313" key="2">
    <source>
        <dbReference type="EMBL" id="CAH2222692.1"/>
    </source>
</evidence>
<gene>
    <name evidence="2" type="ORF">PECUL_23A028719</name>
</gene>
<feature type="compositionally biased region" description="Polar residues" evidence="1">
    <location>
        <begin position="16"/>
        <end position="33"/>
    </location>
</feature>
<keyword evidence="3" id="KW-1185">Reference proteome</keyword>
<dbReference type="EMBL" id="OW240912">
    <property type="protein sequence ID" value="CAH2222692.1"/>
    <property type="molecule type" value="Genomic_DNA"/>
</dbReference>